<organism evidence="7 8">
    <name type="scientific">Amycolatopsis xylanica</name>
    <dbReference type="NCBI Taxonomy" id="589385"/>
    <lineage>
        <taxon>Bacteria</taxon>
        <taxon>Bacillati</taxon>
        <taxon>Actinomycetota</taxon>
        <taxon>Actinomycetes</taxon>
        <taxon>Pseudonocardiales</taxon>
        <taxon>Pseudonocardiaceae</taxon>
        <taxon>Amycolatopsis</taxon>
    </lineage>
</organism>
<dbReference type="Proteomes" id="UP000199515">
    <property type="component" value="Unassembled WGS sequence"/>
</dbReference>
<dbReference type="EMBL" id="FNON01000003">
    <property type="protein sequence ID" value="SDX63686.1"/>
    <property type="molecule type" value="Genomic_DNA"/>
</dbReference>
<keyword evidence="2 5" id="KW-0479">Metal-binding</keyword>
<evidence type="ECO:0000256" key="5">
    <source>
        <dbReference type="PIRSR" id="PIRSR019543-2"/>
    </source>
</evidence>
<feature type="binding site" evidence="5">
    <location>
        <position position="155"/>
    </location>
    <ligand>
        <name>Fe cation</name>
        <dbReference type="ChEBI" id="CHEBI:24875"/>
    </ligand>
</feature>
<dbReference type="AlphaFoldDB" id="A0A1H3DBF3"/>
<dbReference type="GO" id="GO:0005506">
    <property type="term" value="F:iron ion binding"/>
    <property type="evidence" value="ECO:0007669"/>
    <property type="project" value="InterPro"/>
</dbReference>
<dbReference type="GO" id="GO:0016491">
    <property type="term" value="F:oxidoreductase activity"/>
    <property type="evidence" value="ECO:0007669"/>
    <property type="project" value="UniProtKB-KW"/>
</dbReference>
<evidence type="ECO:0000256" key="3">
    <source>
        <dbReference type="ARBA" id="ARBA00023002"/>
    </source>
</evidence>
<dbReference type="NCBIfam" id="NF041363">
    <property type="entry name" value="GntD_guanitoxin"/>
    <property type="match status" value="1"/>
</dbReference>
<feature type="domain" description="TauD/TfdA-like" evidence="6">
    <location>
        <begin position="141"/>
        <end position="313"/>
    </location>
</feature>
<protein>
    <submittedName>
        <fullName evidence="7">Arginine beta-hydroxylase, Fe(II)/alpha-ketoglutarate-dependent</fullName>
    </submittedName>
</protein>
<keyword evidence="8" id="KW-1185">Reference proteome</keyword>
<dbReference type="Pfam" id="PF02668">
    <property type="entry name" value="TauD"/>
    <property type="match status" value="1"/>
</dbReference>
<feature type="binding site" evidence="5">
    <location>
        <position position="157"/>
    </location>
    <ligand>
        <name>Fe cation</name>
        <dbReference type="ChEBI" id="CHEBI:24875"/>
    </ligand>
</feature>
<dbReference type="InterPro" id="IPR053447">
    <property type="entry name" value="Alpha-KG_dependent_hydroxylase"/>
</dbReference>
<evidence type="ECO:0000256" key="4">
    <source>
        <dbReference type="ARBA" id="ARBA00023004"/>
    </source>
</evidence>
<dbReference type="RefSeq" id="WP_091289414.1">
    <property type="nucleotide sequence ID" value="NZ_FNON01000003.1"/>
</dbReference>
<evidence type="ECO:0000256" key="1">
    <source>
        <dbReference type="ARBA" id="ARBA00008425"/>
    </source>
</evidence>
<dbReference type="Gene3D" id="3.60.130.10">
    <property type="entry name" value="Clavaminate synthase-like"/>
    <property type="match status" value="1"/>
</dbReference>
<name>A0A1H3DBF3_9PSEU</name>
<dbReference type="InterPro" id="IPR042098">
    <property type="entry name" value="TauD-like_sf"/>
</dbReference>
<comment type="similarity">
    <text evidence="1">Belongs to the clavaminate synthase family.</text>
</comment>
<dbReference type="STRING" id="589385.SAMN05421504_103324"/>
<dbReference type="SUPFAM" id="SSF51197">
    <property type="entry name" value="Clavaminate synthase-like"/>
    <property type="match status" value="1"/>
</dbReference>
<evidence type="ECO:0000313" key="8">
    <source>
        <dbReference type="Proteomes" id="UP000199515"/>
    </source>
</evidence>
<reference evidence="7 8" key="1">
    <citation type="submission" date="2016-10" db="EMBL/GenBank/DDBJ databases">
        <authorList>
            <person name="de Groot N.N."/>
        </authorList>
    </citation>
    <scope>NUCLEOTIDE SEQUENCE [LARGE SCALE GENOMIC DNA]</scope>
    <source>
        <strain evidence="7 8">CPCC 202699</strain>
    </source>
</reference>
<dbReference type="OrthoDB" id="3872700at2"/>
<keyword evidence="4 5" id="KW-0408">Iron</keyword>
<dbReference type="InterPro" id="IPR003819">
    <property type="entry name" value="TauD/TfdA-like"/>
</dbReference>
<feature type="binding site" evidence="5">
    <location>
        <position position="294"/>
    </location>
    <ligand>
        <name>Fe cation</name>
        <dbReference type="ChEBI" id="CHEBI:24875"/>
    </ligand>
</feature>
<sequence>MGVKKFPADVGVYELSEDERVAVDGLVDEVRAAYPSADDPEFLFRAATLAANLPSGLVGFLREFQLCERNAGVVVRGFRVDDEGIGPTPSHWSSQENPESTVREETFFVLCASLLGEPFGWSTLQAGRLIHDVLPVKGEEFAQSGHGSTVNLEWHTEDGFHPYRCDYLCLMAMRNHTKVPTTFASAAAITLPREVADVLFEPRFLIRPDDEHLRVKSMNSVSDIAEHTKPSPVLFGDRDKPYFRIDPYYMDAVEGDSDASRALKTVIVALDEVLDDLILESGEIGFIDNYRAVHGRRPFVASHDGTDRWLKKVLVTRDLRKSRQIRSSSQSRVLA</sequence>
<dbReference type="InterPro" id="IPR014503">
    <property type="entry name" value="Clavaminate_syn-like"/>
</dbReference>
<evidence type="ECO:0000256" key="2">
    <source>
        <dbReference type="ARBA" id="ARBA00022723"/>
    </source>
</evidence>
<proteinExistence type="inferred from homology"/>
<evidence type="ECO:0000259" key="6">
    <source>
        <dbReference type="Pfam" id="PF02668"/>
    </source>
</evidence>
<evidence type="ECO:0000313" key="7">
    <source>
        <dbReference type="EMBL" id="SDX63686.1"/>
    </source>
</evidence>
<keyword evidence="3" id="KW-0560">Oxidoreductase</keyword>
<gene>
    <name evidence="7" type="ORF">SAMN05421504_103324</name>
</gene>
<dbReference type="PIRSF" id="PIRSF019543">
    <property type="entry name" value="Clavaminate_syn"/>
    <property type="match status" value="1"/>
</dbReference>
<accession>A0A1H3DBF3</accession>